<dbReference type="RefSeq" id="WP_048641544.1">
    <property type="nucleotide sequence ID" value="NZ_CAXBGM010000024.1"/>
</dbReference>
<feature type="domain" description="Glycosyltransferase 2-like" evidence="1">
    <location>
        <begin position="8"/>
        <end position="137"/>
    </location>
</feature>
<dbReference type="Pfam" id="PF00535">
    <property type="entry name" value="Glycos_transf_2"/>
    <property type="match status" value="1"/>
</dbReference>
<keyword evidence="2" id="KW-0808">Transferase</keyword>
<dbReference type="AlphaFoldDB" id="A0A0H4PAF0"/>
<dbReference type="PANTHER" id="PTHR22916:SF3">
    <property type="entry name" value="UDP-GLCNAC:BETAGAL BETA-1,3-N-ACETYLGLUCOSAMINYLTRANSFERASE-LIKE PROTEIN 1"/>
    <property type="match status" value="1"/>
</dbReference>
<dbReference type="Proteomes" id="UP000036520">
    <property type="component" value="Chromosome"/>
</dbReference>
<dbReference type="InterPro" id="IPR029044">
    <property type="entry name" value="Nucleotide-diphossugar_trans"/>
</dbReference>
<keyword evidence="3" id="KW-1185">Reference proteome</keyword>
<evidence type="ECO:0000313" key="3">
    <source>
        <dbReference type="Proteomes" id="UP000036520"/>
    </source>
</evidence>
<dbReference type="InterPro" id="IPR001173">
    <property type="entry name" value="Glyco_trans_2-like"/>
</dbReference>
<dbReference type="EMBL" id="CP012040">
    <property type="protein sequence ID" value="AKP51179.1"/>
    <property type="molecule type" value="Genomic_DNA"/>
</dbReference>
<protein>
    <submittedName>
        <fullName evidence="2">Glycosyl transferase</fullName>
    </submittedName>
</protein>
<dbReference type="Gene3D" id="3.90.550.10">
    <property type="entry name" value="Spore Coat Polysaccharide Biosynthesis Protein SpsA, Chain A"/>
    <property type="match status" value="1"/>
</dbReference>
<gene>
    <name evidence="2" type="ORF">CA2015_1746</name>
</gene>
<dbReference type="OrthoDB" id="9815829at2"/>
<dbReference type="KEGG" id="camu:CA2015_1746"/>
<dbReference type="STRING" id="320787.CA2015_1746"/>
<dbReference type="SUPFAM" id="SSF53448">
    <property type="entry name" value="Nucleotide-diphospho-sugar transferases"/>
    <property type="match status" value="1"/>
</dbReference>
<name>A0A0H4PAF0_9BACT</name>
<dbReference type="CDD" id="cd00761">
    <property type="entry name" value="Glyco_tranf_GTA_type"/>
    <property type="match status" value="1"/>
</dbReference>
<evidence type="ECO:0000313" key="2">
    <source>
        <dbReference type="EMBL" id="AKP51179.1"/>
    </source>
</evidence>
<sequence>MRAKPKVSVLISSYNTPFHKLQRAINSVLNQSFQDFEIILVDDGSHNDPENKLIDFCRLHEKKLTYIRKINEGQSQAINKAIRWSAARYIAILDADDEYLPNHIQSCLAQMDTFDLIASKTLTVTDKPDDFYISDRFDKHKKVHVDDCILFATLFGKRKVFKKIGFNEDYGADSDFYERAKKIFNVGKLDLRTYVYYRNNPNSTCEKIKSRYAINKTK</sequence>
<evidence type="ECO:0000259" key="1">
    <source>
        <dbReference type="Pfam" id="PF00535"/>
    </source>
</evidence>
<accession>A0A0H4PAF0</accession>
<proteinExistence type="predicted"/>
<organism evidence="2 3">
    <name type="scientific">Cyclobacterium amurskyense</name>
    <dbReference type="NCBI Taxonomy" id="320787"/>
    <lineage>
        <taxon>Bacteria</taxon>
        <taxon>Pseudomonadati</taxon>
        <taxon>Bacteroidota</taxon>
        <taxon>Cytophagia</taxon>
        <taxon>Cytophagales</taxon>
        <taxon>Cyclobacteriaceae</taxon>
        <taxon>Cyclobacterium</taxon>
    </lineage>
</organism>
<dbReference type="PANTHER" id="PTHR22916">
    <property type="entry name" value="GLYCOSYLTRANSFERASE"/>
    <property type="match status" value="1"/>
</dbReference>
<reference evidence="2 3" key="1">
    <citation type="submission" date="2015-07" db="EMBL/GenBank/DDBJ databases">
        <authorList>
            <person name="Kim K.M."/>
        </authorList>
    </citation>
    <scope>NUCLEOTIDE SEQUENCE [LARGE SCALE GENOMIC DNA]</scope>
    <source>
        <strain evidence="2 3">KCTC 12363</strain>
    </source>
</reference>
<dbReference type="GO" id="GO:0016758">
    <property type="term" value="F:hexosyltransferase activity"/>
    <property type="evidence" value="ECO:0007669"/>
    <property type="project" value="UniProtKB-ARBA"/>
</dbReference>